<evidence type="ECO:0000313" key="3">
    <source>
        <dbReference type="Proteomes" id="UP000434582"/>
    </source>
</evidence>
<organism evidence="2 3">
    <name type="scientific">Roseospira navarrensis</name>
    <dbReference type="NCBI Taxonomy" id="140058"/>
    <lineage>
        <taxon>Bacteria</taxon>
        <taxon>Pseudomonadati</taxon>
        <taxon>Pseudomonadota</taxon>
        <taxon>Alphaproteobacteria</taxon>
        <taxon>Rhodospirillales</taxon>
        <taxon>Rhodospirillaceae</taxon>
        <taxon>Roseospira</taxon>
    </lineage>
</organism>
<keyword evidence="1" id="KW-0472">Membrane</keyword>
<dbReference type="AlphaFoldDB" id="A0A7X1ZEG1"/>
<evidence type="ECO:0000256" key="1">
    <source>
        <dbReference type="SAM" id="Phobius"/>
    </source>
</evidence>
<protein>
    <submittedName>
        <fullName evidence="2">Uncharacterized protein</fullName>
    </submittedName>
</protein>
<sequence>MPEVPEAPTDAFAHQDDVAYLEAIFGRHDNYVRAMKKLRRAADKNRPGASRADRLIWLVVLIGFPLVIGAAFVAHYLRTRTW</sequence>
<dbReference type="EMBL" id="WIVE01000032">
    <property type="protein sequence ID" value="MQX37055.1"/>
    <property type="molecule type" value="Genomic_DNA"/>
</dbReference>
<dbReference type="RefSeq" id="WP_153344149.1">
    <property type="nucleotide sequence ID" value="NZ_WIVE01000032.1"/>
</dbReference>
<proteinExistence type="predicted"/>
<keyword evidence="1" id="KW-1133">Transmembrane helix</keyword>
<keyword evidence="1" id="KW-0812">Transmembrane</keyword>
<reference evidence="2 3" key="1">
    <citation type="submission" date="2019-10" db="EMBL/GenBank/DDBJ databases">
        <title>Draft whole-genome sequence of the purple nonsulfur photosynthetic bacterium Roseospira navarrensis DSM 15114.</title>
        <authorList>
            <person name="Kyndt J.A."/>
            <person name="Meyer T.E."/>
        </authorList>
    </citation>
    <scope>NUCLEOTIDE SEQUENCE [LARGE SCALE GENOMIC DNA]</scope>
    <source>
        <strain evidence="2 3">DSM 15114</strain>
    </source>
</reference>
<dbReference type="Proteomes" id="UP000434582">
    <property type="component" value="Unassembled WGS sequence"/>
</dbReference>
<accession>A0A7X1ZEG1</accession>
<comment type="caution">
    <text evidence="2">The sequence shown here is derived from an EMBL/GenBank/DDBJ whole genome shotgun (WGS) entry which is preliminary data.</text>
</comment>
<name>A0A7X1ZEG1_9PROT</name>
<evidence type="ECO:0000313" key="2">
    <source>
        <dbReference type="EMBL" id="MQX37055.1"/>
    </source>
</evidence>
<gene>
    <name evidence="2" type="ORF">GHC57_11055</name>
</gene>
<keyword evidence="3" id="KW-1185">Reference proteome</keyword>
<feature type="transmembrane region" description="Helical" evidence="1">
    <location>
        <begin position="55"/>
        <end position="77"/>
    </location>
</feature>